<evidence type="ECO:0000313" key="4">
    <source>
        <dbReference type="Proteomes" id="UP001331936"/>
    </source>
</evidence>
<keyword evidence="4" id="KW-1185">Reference proteome</keyword>
<dbReference type="Pfam" id="PF13622">
    <property type="entry name" value="4HBT_3"/>
    <property type="match status" value="1"/>
</dbReference>
<proteinExistence type="predicted"/>
<dbReference type="InterPro" id="IPR049450">
    <property type="entry name" value="ACOT8-like_C"/>
</dbReference>
<accession>A0ABU7JR24</accession>
<protein>
    <submittedName>
        <fullName evidence="3">Thioesterase family protein</fullName>
    </submittedName>
</protein>
<dbReference type="Gene3D" id="2.40.160.210">
    <property type="entry name" value="Acyl-CoA thioesterase, double hotdog domain"/>
    <property type="match status" value="1"/>
</dbReference>
<sequence length="256" mass="28149">MRVEHFRPTRHTVSTWGDDLQHGAPPSALLTRALERHTPRPGTRLTRITIDLLGPVPLTDIEVRSWIDRPGRKIELVVAELWATAPDGTRRAVARGTAWRLETVDLPDVARTSEPPLTPVAETERTDMAGVFSSFTGYIDTLDWRIVVPFGVPGPSAAWLRTDVALVEGETPTVVERLFTVADVANGIGSKLDPRHWLFLNTDLTVHLFRAPDSDWTGIAAETSVGPDGVGMTTGVLYDETGPLGRITQNVQVRPR</sequence>
<dbReference type="InterPro" id="IPR029069">
    <property type="entry name" value="HotDog_dom_sf"/>
</dbReference>
<reference evidence="3 4" key="1">
    <citation type="submission" date="2023-08" db="EMBL/GenBank/DDBJ databases">
        <authorList>
            <person name="Girao M."/>
            <person name="Carvalho M.F."/>
        </authorList>
    </citation>
    <scope>NUCLEOTIDE SEQUENCE [LARGE SCALE GENOMIC DNA]</scope>
    <source>
        <strain evidence="3 4">CC-R104</strain>
    </source>
</reference>
<gene>
    <name evidence="3" type="ORF">Q8814_10185</name>
</gene>
<feature type="domain" description="Acyl-CoA thioesterase-like C-terminal" evidence="2">
    <location>
        <begin position="128"/>
        <end position="252"/>
    </location>
</feature>
<evidence type="ECO:0000313" key="3">
    <source>
        <dbReference type="EMBL" id="MEE2032473.1"/>
    </source>
</evidence>
<comment type="caution">
    <text evidence="3">The sequence shown here is derived from an EMBL/GenBank/DDBJ whole genome shotgun (WGS) entry which is preliminary data.</text>
</comment>
<dbReference type="InterPro" id="IPR049449">
    <property type="entry name" value="TesB_ACOT8-like_N"/>
</dbReference>
<evidence type="ECO:0000259" key="2">
    <source>
        <dbReference type="Pfam" id="PF20789"/>
    </source>
</evidence>
<dbReference type="Proteomes" id="UP001331936">
    <property type="component" value="Unassembled WGS sequence"/>
</dbReference>
<dbReference type="InterPro" id="IPR042171">
    <property type="entry name" value="Acyl-CoA_hotdog"/>
</dbReference>
<feature type="domain" description="Acyl-CoA thioesterase-like N-terminal HotDog" evidence="1">
    <location>
        <begin position="14"/>
        <end position="100"/>
    </location>
</feature>
<dbReference type="Pfam" id="PF20789">
    <property type="entry name" value="4HBT_3C"/>
    <property type="match status" value="1"/>
</dbReference>
<name>A0ABU7JR24_9NOCA</name>
<evidence type="ECO:0000259" key="1">
    <source>
        <dbReference type="Pfam" id="PF13622"/>
    </source>
</evidence>
<dbReference type="SUPFAM" id="SSF54637">
    <property type="entry name" value="Thioesterase/thiol ester dehydrase-isomerase"/>
    <property type="match status" value="2"/>
</dbReference>
<organism evidence="3 4">
    <name type="scientific">Rhodococcus chondri</name>
    <dbReference type="NCBI Taxonomy" id="3065941"/>
    <lineage>
        <taxon>Bacteria</taxon>
        <taxon>Bacillati</taxon>
        <taxon>Actinomycetota</taxon>
        <taxon>Actinomycetes</taxon>
        <taxon>Mycobacteriales</taxon>
        <taxon>Nocardiaceae</taxon>
        <taxon>Rhodococcus</taxon>
    </lineage>
</organism>
<dbReference type="EMBL" id="JAUZMZ010000045">
    <property type="protein sequence ID" value="MEE2032473.1"/>
    <property type="molecule type" value="Genomic_DNA"/>
</dbReference>